<comment type="subcellular location">
    <subcellularLocation>
        <location evidence="1">Membrane</location>
        <topology evidence="1">Single-pass membrane protein</topology>
    </subcellularLocation>
</comment>
<dbReference type="OrthoDB" id="2526284at2759"/>
<dbReference type="GO" id="GO:0005737">
    <property type="term" value="C:cytoplasm"/>
    <property type="evidence" value="ECO:0007669"/>
    <property type="project" value="TreeGrafter"/>
</dbReference>
<dbReference type="EMBL" id="JPKZ01003248">
    <property type="protein sequence ID" value="KHN72536.1"/>
    <property type="molecule type" value="Genomic_DNA"/>
</dbReference>
<keyword evidence="3 8" id="KW-0328">Glycosyltransferase</keyword>
<comment type="similarity">
    <text evidence="2 8">Belongs to the glycosyltransferase 92 family.</text>
</comment>
<evidence type="ECO:0000256" key="4">
    <source>
        <dbReference type="ARBA" id="ARBA00022679"/>
    </source>
</evidence>
<dbReference type="Proteomes" id="UP000031036">
    <property type="component" value="Unassembled WGS sequence"/>
</dbReference>
<dbReference type="PANTHER" id="PTHR21461">
    <property type="entry name" value="GLYCOSYLTRANSFERASE FAMILY 92 PROTEIN"/>
    <property type="match status" value="1"/>
</dbReference>
<evidence type="ECO:0000256" key="7">
    <source>
        <dbReference type="ARBA" id="ARBA00023136"/>
    </source>
</evidence>
<dbReference type="InterPro" id="IPR008166">
    <property type="entry name" value="Glyco_transf_92"/>
</dbReference>
<evidence type="ECO:0000313" key="10">
    <source>
        <dbReference type="Proteomes" id="UP000031036"/>
    </source>
</evidence>
<gene>
    <name evidence="9" type="ORF">Tcan_14753</name>
</gene>
<evidence type="ECO:0000256" key="8">
    <source>
        <dbReference type="RuleBase" id="RU366017"/>
    </source>
</evidence>
<name>A0A0B2UNE6_TOXCA</name>
<keyword evidence="4 8" id="KW-0808">Transferase</keyword>
<evidence type="ECO:0000256" key="2">
    <source>
        <dbReference type="ARBA" id="ARBA00007647"/>
    </source>
</evidence>
<organism evidence="9 10">
    <name type="scientific">Toxocara canis</name>
    <name type="common">Canine roundworm</name>
    <dbReference type="NCBI Taxonomy" id="6265"/>
    <lineage>
        <taxon>Eukaryota</taxon>
        <taxon>Metazoa</taxon>
        <taxon>Ecdysozoa</taxon>
        <taxon>Nematoda</taxon>
        <taxon>Chromadorea</taxon>
        <taxon>Rhabditida</taxon>
        <taxon>Spirurina</taxon>
        <taxon>Ascaridomorpha</taxon>
        <taxon>Ascaridoidea</taxon>
        <taxon>Toxocaridae</taxon>
        <taxon>Toxocara</taxon>
    </lineage>
</organism>
<keyword evidence="6" id="KW-1133">Transmembrane helix</keyword>
<dbReference type="Pfam" id="PF01697">
    <property type="entry name" value="Glyco_transf_92"/>
    <property type="match status" value="1"/>
</dbReference>
<protein>
    <recommendedName>
        <fullName evidence="8">Glycosyltransferase family 92 protein</fullName>
        <ecNumber evidence="8">2.4.1.-</ecNumber>
    </recommendedName>
</protein>
<evidence type="ECO:0000313" key="9">
    <source>
        <dbReference type="EMBL" id="KHN72536.1"/>
    </source>
</evidence>
<evidence type="ECO:0000256" key="1">
    <source>
        <dbReference type="ARBA" id="ARBA00004167"/>
    </source>
</evidence>
<dbReference type="GO" id="GO:0016757">
    <property type="term" value="F:glycosyltransferase activity"/>
    <property type="evidence" value="ECO:0007669"/>
    <property type="project" value="UniProtKB-UniRule"/>
</dbReference>
<keyword evidence="5" id="KW-0812">Transmembrane</keyword>
<dbReference type="EC" id="2.4.1.-" evidence="8"/>
<keyword evidence="10" id="KW-1185">Reference proteome</keyword>
<evidence type="ECO:0000256" key="5">
    <source>
        <dbReference type="ARBA" id="ARBA00022692"/>
    </source>
</evidence>
<evidence type="ECO:0000256" key="3">
    <source>
        <dbReference type="ARBA" id="ARBA00022676"/>
    </source>
</evidence>
<dbReference type="PANTHER" id="PTHR21461:SF80">
    <property type="entry name" value="GLYCOSYLTRANSFERASE FAMILY 92 PROTEIN"/>
    <property type="match status" value="1"/>
</dbReference>
<proteinExistence type="inferred from homology"/>
<dbReference type="GO" id="GO:0016020">
    <property type="term" value="C:membrane"/>
    <property type="evidence" value="ECO:0007669"/>
    <property type="project" value="UniProtKB-SubCell"/>
</dbReference>
<accession>A0A0B2UNE6</accession>
<dbReference type="AlphaFoldDB" id="A0A0B2UNE6"/>
<sequence>MWIAHGATKFYLPVQSITPEVDAMLRIYENDPKISIERMQWGLLPSSKSTSDEENPNNQLLRSELTLAINDCVLRARGRAEYVSLLDLDEIIVIRNNLTLLQNLDSAIIDDRNVAVFIFRSSFGTFDVRYPLDLIAFFLYLGKCPSYSTPGLFVCTRERSECISGCFLVTKEVDGSYPP</sequence>
<evidence type="ECO:0000256" key="6">
    <source>
        <dbReference type="ARBA" id="ARBA00022989"/>
    </source>
</evidence>
<comment type="caution">
    <text evidence="9">The sequence shown here is derived from an EMBL/GenBank/DDBJ whole genome shotgun (WGS) entry which is preliminary data.</text>
</comment>
<reference evidence="9 10" key="1">
    <citation type="submission" date="2014-11" db="EMBL/GenBank/DDBJ databases">
        <title>Genetic blueprint of the zoonotic pathogen Toxocara canis.</title>
        <authorList>
            <person name="Zhu X.-Q."/>
            <person name="Korhonen P.K."/>
            <person name="Cai H."/>
            <person name="Young N.D."/>
            <person name="Nejsum P."/>
            <person name="von Samson-Himmelstjerna G."/>
            <person name="Boag P.R."/>
            <person name="Tan P."/>
            <person name="Li Q."/>
            <person name="Min J."/>
            <person name="Yang Y."/>
            <person name="Wang X."/>
            <person name="Fang X."/>
            <person name="Hall R.S."/>
            <person name="Hofmann A."/>
            <person name="Sternberg P.W."/>
            <person name="Jex A.R."/>
            <person name="Gasser R.B."/>
        </authorList>
    </citation>
    <scope>NUCLEOTIDE SEQUENCE [LARGE SCALE GENOMIC DNA]</scope>
    <source>
        <strain evidence="9">PN_DK_2014</strain>
    </source>
</reference>
<keyword evidence="7" id="KW-0472">Membrane</keyword>